<keyword evidence="2" id="KW-0378">Hydrolase</keyword>
<organism evidence="2 3">
    <name type="scientific">Gimesia panareensis</name>
    <dbReference type="NCBI Taxonomy" id="2527978"/>
    <lineage>
        <taxon>Bacteria</taxon>
        <taxon>Pseudomonadati</taxon>
        <taxon>Planctomycetota</taxon>
        <taxon>Planctomycetia</taxon>
        <taxon>Planctomycetales</taxon>
        <taxon>Planctomycetaceae</taxon>
        <taxon>Gimesia</taxon>
    </lineage>
</organism>
<dbReference type="GO" id="GO:0016787">
    <property type="term" value="F:hydrolase activity"/>
    <property type="evidence" value="ECO:0007669"/>
    <property type="project" value="UniProtKB-KW"/>
</dbReference>
<keyword evidence="3" id="KW-1185">Reference proteome</keyword>
<dbReference type="GO" id="GO:0016740">
    <property type="term" value="F:transferase activity"/>
    <property type="evidence" value="ECO:0007669"/>
    <property type="project" value="UniProtKB-KW"/>
</dbReference>
<dbReference type="NCBIfam" id="TIGR03122">
    <property type="entry name" value="one_C_dehyd_C"/>
    <property type="match status" value="1"/>
</dbReference>
<evidence type="ECO:0000313" key="2">
    <source>
        <dbReference type="EMBL" id="QDT27506.1"/>
    </source>
</evidence>
<dbReference type="EMBL" id="CP037421">
    <property type="protein sequence ID" value="QDT27506.1"/>
    <property type="molecule type" value="Genomic_DNA"/>
</dbReference>
<dbReference type="SUPFAM" id="SSF69336">
    <property type="entry name" value="Alpha subunit of glutamate synthase, C-terminal domain"/>
    <property type="match status" value="1"/>
</dbReference>
<dbReference type="GO" id="GO:0015948">
    <property type="term" value="P:methanogenesis"/>
    <property type="evidence" value="ECO:0007669"/>
    <property type="project" value="InterPro"/>
</dbReference>
<name>A0A517Q7C2_9PLAN</name>
<keyword evidence="2" id="KW-0808">Transferase</keyword>
<dbReference type="PANTHER" id="PTHR39673:SF5">
    <property type="entry name" value="TUNGSTEN-CONTAINING FORMYLMETHANOFURAN DEHYDROGENASE 2 SUBUNIT C"/>
    <property type="match status" value="1"/>
</dbReference>
<dbReference type="AlphaFoldDB" id="A0A517Q7C2"/>
<dbReference type="RefSeq" id="WP_145449926.1">
    <property type="nucleotide sequence ID" value="NZ_CP037421.1"/>
</dbReference>
<dbReference type="Pfam" id="PF01493">
    <property type="entry name" value="GXGXG"/>
    <property type="match status" value="1"/>
</dbReference>
<dbReference type="Gene3D" id="2.160.20.60">
    <property type="entry name" value="Glutamate synthase, alpha subunit, C-terminal domain"/>
    <property type="match status" value="1"/>
</dbReference>
<dbReference type="CDD" id="cd00980">
    <property type="entry name" value="FwdC/FmdC"/>
    <property type="match status" value="1"/>
</dbReference>
<dbReference type="InterPro" id="IPR002489">
    <property type="entry name" value="Glu_synth_asu_C"/>
</dbReference>
<sequence>MALKFTLKQTLTVSLEVDSVSHASVSGQSLKQVCALPVLHGSCRSTLGDFFDVQQSDSDPDLIVFSGDCSRVKYIGAGLSTGRIRVEGNAGMHLGAEMTGGEILVQGDVADCAATEMKGGTLSIQGNAGDLLGAAFPGSKRGMQGGTILVNGNVGNEAGQRMRRGSIVIGGNAGDATGFDMIAGSIFTFGTMGALAGAGMRRGTLGLLGDAGEPELLPTFRYSCLYRPTWLSFFLRQLKDAGFPVPENCFSSEYRRYCGDFLALGKGEILVRQ</sequence>
<evidence type="ECO:0000259" key="1">
    <source>
        <dbReference type="Pfam" id="PF01493"/>
    </source>
</evidence>
<reference evidence="2 3" key="1">
    <citation type="submission" date="2019-03" db="EMBL/GenBank/DDBJ databases">
        <title>Deep-cultivation of Planctomycetes and their phenomic and genomic characterization uncovers novel biology.</title>
        <authorList>
            <person name="Wiegand S."/>
            <person name="Jogler M."/>
            <person name="Boedeker C."/>
            <person name="Pinto D."/>
            <person name="Vollmers J."/>
            <person name="Rivas-Marin E."/>
            <person name="Kohn T."/>
            <person name="Peeters S.H."/>
            <person name="Heuer A."/>
            <person name="Rast P."/>
            <person name="Oberbeckmann S."/>
            <person name="Bunk B."/>
            <person name="Jeske O."/>
            <person name="Meyerdierks A."/>
            <person name="Storesund J.E."/>
            <person name="Kallscheuer N."/>
            <person name="Luecker S."/>
            <person name="Lage O.M."/>
            <person name="Pohl T."/>
            <person name="Merkel B.J."/>
            <person name="Hornburger P."/>
            <person name="Mueller R.-W."/>
            <person name="Bruemmer F."/>
            <person name="Labrenz M."/>
            <person name="Spormann A.M."/>
            <person name="Op den Camp H."/>
            <person name="Overmann J."/>
            <person name="Amann R."/>
            <person name="Jetten M.S.M."/>
            <person name="Mascher T."/>
            <person name="Medema M.H."/>
            <person name="Devos D.P."/>
            <person name="Kaster A.-K."/>
            <person name="Ovreas L."/>
            <person name="Rohde M."/>
            <person name="Galperin M.Y."/>
            <person name="Jogler C."/>
        </authorList>
    </citation>
    <scope>NUCLEOTIDE SEQUENCE [LARGE SCALE GENOMIC DNA]</scope>
    <source>
        <strain evidence="2 3">Enr10</strain>
    </source>
</reference>
<dbReference type="InterPro" id="IPR017550">
    <property type="entry name" value="Formylmethanofuran_DH_suC"/>
</dbReference>
<gene>
    <name evidence="2" type="primary">fhcC</name>
    <name evidence="2" type="ORF">Enr10x_28230</name>
</gene>
<dbReference type="InterPro" id="IPR036485">
    <property type="entry name" value="Glu_synth_asu_C_sf"/>
</dbReference>
<accession>A0A517Q7C2</accession>
<dbReference type="GO" id="GO:0018493">
    <property type="term" value="F:formylmethanofuran dehydrogenase activity"/>
    <property type="evidence" value="ECO:0007669"/>
    <property type="project" value="InterPro"/>
</dbReference>
<proteinExistence type="predicted"/>
<protein>
    <submittedName>
        <fullName evidence="2">Formyltransferase/hydrolase complex Fhc subunit C</fullName>
    </submittedName>
</protein>
<dbReference type="Proteomes" id="UP000315647">
    <property type="component" value="Chromosome"/>
</dbReference>
<feature type="domain" description="Glutamate synthase alpha subunit C-terminal" evidence="1">
    <location>
        <begin position="73"/>
        <end position="205"/>
    </location>
</feature>
<dbReference type="GO" id="GO:0046914">
    <property type="term" value="F:transition metal ion binding"/>
    <property type="evidence" value="ECO:0007669"/>
    <property type="project" value="InterPro"/>
</dbReference>
<dbReference type="PANTHER" id="PTHR39673">
    <property type="entry name" value="TUNGSTEN FORMYLMETHANOFURAN DEHYDROGENASE, SUBUNIT C (FWDC)"/>
    <property type="match status" value="1"/>
</dbReference>
<evidence type="ECO:0000313" key="3">
    <source>
        <dbReference type="Proteomes" id="UP000315647"/>
    </source>
</evidence>